<dbReference type="PANTHER" id="PTHR32347">
    <property type="entry name" value="EFFLUX SYSTEM COMPONENT YKNX-RELATED"/>
    <property type="match status" value="1"/>
</dbReference>
<organism evidence="5 6">
    <name type="scientific">Wansuia hejianensis</name>
    <dbReference type="NCBI Taxonomy" id="2763667"/>
    <lineage>
        <taxon>Bacteria</taxon>
        <taxon>Bacillati</taxon>
        <taxon>Bacillota</taxon>
        <taxon>Clostridia</taxon>
        <taxon>Lachnospirales</taxon>
        <taxon>Lachnospiraceae</taxon>
        <taxon>Wansuia</taxon>
    </lineage>
</organism>
<evidence type="ECO:0000256" key="4">
    <source>
        <dbReference type="SAM" id="MobiDB-lite"/>
    </source>
</evidence>
<protein>
    <submittedName>
        <fullName evidence="5">InlB B-repeat-containing protein</fullName>
    </submittedName>
</protein>
<dbReference type="Gene3D" id="2.40.420.20">
    <property type="match status" value="1"/>
</dbReference>
<feature type="compositionally biased region" description="Basic and acidic residues" evidence="4">
    <location>
        <begin position="377"/>
        <end position="389"/>
    </location>
</feature>
<dbReference type="PANTHER" id="PTHR32347:SF14">
    <property type="entry name" value="EFFLUX SYSTEM COMPONENT YKNX-RELATED"/>
    <property type="match status" value="1"/>
</dbReference>
<evidence type="ECO:0000313" key="6">
    <source>
        <dbReference type="Proteomes" id="UP000515860"/>
    </source>
</evidence>
<comment type="subcellular location">
    <subcellularLocation>
        <location evidence="1">Cell envelope</location>
    </subcellularLocation>
</comment>
<dbReference type="Gene3D" id="2.60.40.4270">
    <property type="entry name" value="Listeria-Bacteroides repeat domain"/>
    <property type="match status" value="1"/>
</dbReference>
<dbReference type="InterPro" id="IPR013378">
    <property type="entry name" value="InlB-like_B-rpt"/>
</dbReference>
<gene>
    <name evidence="5" type="ORF">H9Q79_06025</name>
</gene>
<keyword evidence="6" id="KW-1185">Reference proteome</keyword>
<feature type="region of interest" description="Disordered" evidence="4">
    <location>
        <begin position="377"/>
        <end position="397"/>
    </location>
</feature>
<reference evidence="5 6" key="1">
    <citation type="submission" date="2020-08" db="EMBL/GenBank/DDBJ databases">
        <authorList>
            <person name="Liu C."/>
            <person name="Sun Q."/>
        </authorList>
    </citation>
    <scope>NUCLEOTIDE SEQUENCE [LARGE SCALE GENOMIC DNA]</scope>
    <source>
        <strain evidence="5 6">NSJ-29</strain>
    </source>
</reference>
<feature type="coiled-coil region" evidence="3">
    <location>
        <begin position="421"/>
        <end position="462"/>
    </location>
</feature>
<dbReference type="Proteomes" id="UP000515860">
    <property type="component" value="Chromosome"/>
</dbReference>
<evidence type="ECO:0000256" key="2">
    <source>
        <dbReference type="ARBA" id="ARBA00023054"/>
    </source>
</evidence>
<dbReference type="GO" id="GO:0030313">
    <property type="term" value="C:cell envelope"/>
    <property type="evidence" value="ECO:0007669"/>
    <property type="project" value="UniProtKB-SubCell"/>
</dbReference>
<dbReference type="KEGG" id="whj:H9Q79_06025"/>
<sequence>MNKKKILAGVLSAVITVGAISGIVIGVKASRRSTVMVIQASELNYGGYWGSSSQMQGMISSDVSQDVYLTDTQTVSQVMVKEGDQVKEGDVLMSYDTTLTNLNLEREKLNRDQINLKLQVAQDNLKKLRNTKPVSDGGGSSGGIDVPDFNIPDEPIDPEPTVEPTEEPTNEFTIVFHNNGHGSAPENVTVGKDQSFQSYLDQLSEEQRNKYLLSEDGYVFGGWYADQICTVAYDLTAPVTEDLQLFAKWTKAAPDYSGAVANSELTADTAAYNEVPGQTDASLGTVVNPYRYLCTDQAVITAGFMNALRARAQAALDQDSQAHYYFMLEVHDGDTVAGKLLKAWMQDAVQLLNQGQDFPDDWQGILNLATGNIDVSKKPAEQTDQHEDGTTVQGTAVSMRKMTPVALNDTGSGSAGLGVLSGELSYTKEELEKAIREQEEDIKSLQLDLKESDLKIQQAEKALTDGVVRAKLNGVVKKVGDPKNPPKDGSAFLQINSTEGLFVRGGISELMLDQIHEGDTVSVMSWQSGTVCEAVIKEISPYPDESGMFSSGDNASYYPFTAYIASGGDNLTNQEWVQITAEGDMGSMMGSGDTLYLWKAFIREEDGEKYVYLRDENGRLKKQVITVGKLSGEGYEILSGVTFEDWLAFPYGKDVKDGAKTKEGSTSELYGY</sequence>
<accession>A0A7G9GGA9</accession>
<evidence type="ECO:0000256" key="1">
    <source>
        <dbReference type="ARBA" id="ARBA00004196"/>
    </source>
</evidence>
<evidence type="ECO:0000256" key="3">
    <source>
        <dbReference type="SAM" id="Coils"/>
    </source>
</evidence>
<dbReference type="AlphaFoldDB" id="A0A7G9GGA9"/>
<dbReference type="Pfam" id="PF09479">
    <property type="entry name" value="Flg_new"/>
    <property type="match status" value="1"/>
</dbReference>
<name>A0A7G9GGA9_9FIRM</name>
<feature type="region of interest" description="Disordered" evidence="4">
    <location>
        <begin position="127"/>
        <end position="166"/>
    </location>
</feature>
<dbReference type="InterPro" id="IPR042229">
    <property type="entry name" value="Listeria/Bacterioides_rpt_sf"/>
</dbReference>
<dbReference type="EMBL" id="CP060635">
    <property type="protein sequence ID" value="QNM09841.1"/>
    <property type="molecule type" value="Genomic_DNA"/>
</dbReference>
<evidence type="ECO:0000313" key="5">
    <source>
        <dbReference type="EMBL" id="QNM09841.1"/>
    </source>
</evidence>
<proteinExistence type="predicted"/>
<dbReference type="NCBIfam" id="TIGR02543">
    <property type="entry name" value="List_Bact_rpt"/>
    <property type="match status" value="1"/>
</dbReference>
<dbReference type="InterPro" id="IPR050465">
    <property type="entry name" value="UPF0194_transport"/>
</dbReference>
<keyword evidence="2 3" id="KW-0175">Coiled coil</keyword>
<dbReference type="RefSeq" id="WP_249329413.1">
    <property type="nucleotide sequence ID" value="NZ_CP060635.1"/>
</dbReference>